<dbReference type="CDD" id="cd04196">
    <property type="entry name" value="GT_2_like_d"/>
    <property type="match status" value="1"/>
</dbReference>
<dbReference type="RefSeq" id="WP_083653336.1">
    <property type="nucleotide sequence ID" value="NZ_MSTI01000068.1"/>
</dbReference>
<dbReference type="InterPro" id="IPR001173">
    <property type="entry name" value="Glyco_trans_2-like"/>
</dbReference>
<dbReference type="STRING" id="249408.BOO71_0006307"/>
<organism evidence="2 3">
    <name type="scientific">Deinococcus marmoris</name>
    <dbReference type="NCBI Taxonomy" id="249408"/>
    <lineage>
        <taxon>Bacteria</taxon>
        <taxon>Thermotogati</taxon>
        <taxon>Deinococcota</taxon>
        <taxon>Deinococci</taxon>
        <taxon>Deinococcales</taxon>
        <taxon>Deinococcaceae</taxon>
        <taxon>Deinococcus</taxon>
    </lineage>
</organism>
<keyword evidence="2" id="KW-0808">Transferase</keyword>
<dbReference type="EMBL" id="MSTI01000068">
    <property type="protein sequence ID" value="OLV18404.1"/>
    <property type="molecule type" value="Genomic_DNA"/>
</dbReference>
<dbReference type="SUPFAM" id="SSF53448">
    <property type="entry name" value="Nucleotide-diphospho-sugar transferases"/>
    <property type="match status" value="1"/>
</dbReference>
<keyword evidence="3" id="KW-1185">Reference proteome</keyword>
<comment type="caution">
    <text evidence="2">The sequence shown here is derived from an EMBL/GenBank/DDBJ whole genome shotgun (WGS) entry which is preliminary data.</text>
</comment>
<dbReference type="AlphaFoldDB" id="A0A1U7NZR8"/>
<evidence type="ECO:0000313" key="2">
    <source>
        <dbReference type="EMBL" id="OLV18404.1"/>
    </source>
</evidence>
<dbReference type="Proteomes" id="UP000186607">
    <property type="component" value="Unassembled WGS sequence"/>
</dbReference>
<name>A0A1U7NZR8_9DEIO</name>
<evidence type="ECO:0000313" key="3">
    <source>
        <dbReference type="Proteomes" id="UP000186607"/>
    </source>
</evidence>
<protein>
    <submittedName>
        <fullName evidence="2">Alpha-L-Rha alpha-1,3-L-rhamnosyltransferase</fullName>
    </submittedName>
</protein>
<feature type="domain" description="Glycosyltransferase 2-like" evidence="1">
    <location>
        <begin position="10"/>
        <end position="115"/>
    </location>
</feature>
<accession>A0A1U7NZR8</accession>
<dbReference type="PANTHER" id="PTHR22916:SF3">
    <property type="entry name" value="UDP-GLCNAC:BETAGAL BETA-1,3-N-ACETYLGLUCOSAMINYLTRANSFERASE-LIKE PROTEIN 1"/>
    <property type="match status" value="1"/>
</dbReference>
<dbReference type="InterPro" id="IPR029044">
    <property type="entry name" value="Nucleotide-diphossugar_trans"/>
</dbReference>
<dbReference type="Gene3D" id="3.90.550.10">
    <property type="entry name" value="Spore Coat Polysaccharide Biosynthesis Protein SpsA, Chain A"/>
    <property type="match status" value="1"/>
</dbReference>
<dbReference type="GO" id="GO:0016758">
    <property type="term" value="F:hexosyltransferase activity"/>
    <property type="evidence" value="ECO:0007669"/>
    <property type="project" value="UniProtKB-ARBA"/>
</dbReference>
<reference evidence="2 3" key="1">
    <citation type="submission" date="2017-01" db="EMBL/GenBank/DDBJ databases">
        <title>Genome Analysis of Deinococcus marmoris KOPRI26562.</title>
        <authorList>
            <person name="Kim J.H."/>
            <person name="Oh H.-M."/>
        </authorList>
    </citation>
    <scope>NUCLEOTIDE SEQUENCE [LARGE SCALE GENOMIC DNA]</scope>
    <source>
        <strain evidence="2 3">KOPRI26562</strain>
    </source>
</reference>
<evidence type="ECO:0000259" key="1">
    <source>
        <dbReference type="Pfam" id="PF00535"/>
    </source>
</evidence>
<sequence length="312" mass="35583">MKKNSMDCEIVLATFNGDRYLKDQLDSLEAQTVRCNILCHDDGSSDNTLVLLKEHALNNNHLHIISGPPSGSAGQNFSFLLENTTANYVFCADQDDVWLPDKVAHGLKIIQFYEQVYGSDMPLIVHSDMTLIDEHGKNIASSMWEYQNIDPDWGSQFNLLLTQNVIAGCSMVVNRALLNLALPVPATAIMHDWWLALVACAFGKVIWEAESKILYRQHTKNVMGAEKYDERFLLLKLISFGHSGKVAYRNDCRLRDAKQAEAFVERFPTSSYAVQASLFAQLPQMHTWQRRHMILQQRFFKISIMRNIGWLI</sequence>
<gene>
    <name evidence="2" type="ORF">BOO71_0006307</name>
</gene>
<dbReference type="OrthoDB" id="9802649at2"/>
<dbReference type="Pfam" id="PF00535">
    <property type="entry name" value="Glycos_transf_2"/>
    <property type="match status" value="1"/>
</dbReference>
<proteinExistence type="predicted"/>
<dbReference type="PANTHER" id="PTHR22916">
    <property type="entry name" value="GLYCOSYLTRANSFERASE"/>
    <property type="match status" value="1"/>
</dbReference>